<comment type="caution">
    <text evidence="4">The sequence shown here is derived from an EMBL/GenBank/DDBJ whole genome shotgun (WGS) entry which is preliminary data.</text>
</comment>
<dbReference type="RefSeq" id="WP_034833529.1">
    <property type="nucleotide sequence ID" value="NZ_JANX01000054.1"/>
</dbReference>
<dbReference type="InterPro" id="IPR050595">
    <property type="entry name" value="Bact_response_regulator"/>
</dbReference>
<evidence type="ECO:0000313" key="4">
    <source>
        <dbReference type="EMBL" id="KGM35018.1"/>
    </source>
</evidence>
<reference evidence="4 5" key="1">
    <citation type="submission" date="2014-01" db="EMBL/GenBank/DDBJ databases">
        <title>Genome sequence determination for a cystic fibrosis isolate, Inquilinus limosus.</title>
        <authorList>
            <person name="Pino M."/>
            <person name="Di Conza J."/>
            <person name="Gutkind G."/>
        </authorList>
    </citation>
    <scope>NUCLEOTIDE SEQUENCE [LARGE SCALE GENOMIC DNA]</scope>
    <source>
        <strain evidence="4 5">MP06</strain>
    </source>
</reference>
<dbReference type="EMBL" id="JANX01000054">
    <property type="protein sequence ID" value="KGM35018.1"/>
    <property type="molecule type" value="Genomic_DNA"/>
</dbReference>
<dbReference type="PANTHER" id="PTHR44591:SF3">
    <property type="entry name" value="RESPONSE REGULATORY DOMAIN-CONTAINING PROTEIN"/>
    <property type="match status" value="1"/>
</dbReference>
<proteinExistence type="predicted"/>
<gene>
    <name evidence="4" type="ORF">P409_06965</name>
</gene>
<name>A0A0A0DAU3_9PROT</name>
<dbReference type="Proteomes" id="UP000029995">
    <property type="component" value="Unassembled WGS sequence"/>
</dbReference>
<evidence type="ECO:0000256" key="1">
    <source>
        <dbReference type="ARBA" id="ARBA00022553"/>
    </source>
</evidence>
<dbReference type="CDD" id="cd00156">
    <property type="entry name" value="REC"/>
    <property type="match status" value="1"/>
</dbReference>
<feature type="domain" description="Response regulatory" evidence="3">
    <location>
        <begin position="1"/>
        <end position="115"/>
    </location>
</feature>
<dbReference type="InterPro" id="IPR011006">
    <property type="entry name" value="CheY-like_superfamily"/>
</dbReference>
<organism evidence="4 5">
    <name type="scientific">Inquilinus limosus MP06</name>
    <dbReference type="NCBI Taxonomy" id="1398085"/>
    <lineage>
        <taxon>Bacteria</taxon>
        <taxon>Pseudomonadati</taxon>
        <taxon>Pseudomonadota</taxon>
        <taxon>Alphaproteobacteria</taxon>
        <taxon>Rhodospirillales</taxon>
        <taxon>Rhodospirillaceae</taxon>
        <taxon>Inquilinus</taxon>
    </lineage>
</organism>
<dbReference type="PROSITE" id="PS50110">
    <property type="entry name" value="RESPONSE_REGULATORY"/>
    <property type="match status" value="1"/>
</dbReference>
<feature type="modified residue" description="4-aspartylphosphate" evidence="2">
    <location>
        <position position="50"/>
    </location>
</feature>
<evidence type="ECO:0000313" key="5">
    <source>
        <dbReference type="Proteomes" id="UP000029995"/>
    </source>
</evidence>
<dbReference type="InterPro" id="IPR001789">
    <property type="entry name" value="Sig_transdc_resp-reg_receiver"/>
</dbReference>
<sequence length="118" mass="12697">MLVVEDDAFLRSSIASFLEHRGFVVSAAGCASDAIRILMTGTPVDVVLTDARMPGVLNGLDLARWVRDERPGITVIVTSADPEASEPAARTLGARSVIPKPYDPETIESHIREDSLHS</sequence>
<dbReference type="AlphaFoldDB" id="A0A0A0DAU3"/>
<dbReference type="GO" id="GO:0000160">
    <property type="term" value="P:phosphorelay signal transduction system"/>
    <property type="evidence" value="ECO:0007669"/>
    <property type="project" value="InterPro"/>
</dbReference>
<dbReference type="OrthoDB" id="9784719at2"/>
<dbReference type="Gene3D" id="3.40.50.2300">
    <property type="match status" value="1"/>
</dbReference>
<dbReference type="SMART" id="SM00448">
    <property type="entry name" value="REC"/>
    <property type="match status" value="1"/>
</dbReference>
<evidence type="ECO:0000259" key="3">
    <source>
        <dbReference type="PROSITE" id="PS50110"/>
    </source>
</evidence>
<dbReference type="PANTHER" id="PTHR44591">
    <property type="entry name" value="STRESS RESPONSE REGULATOR PROTEIN 1"/>
    <property type="match status" value="1"/>
</dbReference>
<evidence type="ECO:0000256" key="2">
    <source>
        <dbReference type="PROSITE-ProRule" id="PRU00169"/>
    </source>
</evidence>
<accession>A0A0A0DAU3</accession>
<keyword evidence="1 2" id="KW-0597">Phosphoprotein</keyword>
<protein>
    <recommendedName>
        <fullName evidence="3">Response regulatory domain-containing protein</fullName>
    </recommendedName>
</protein>
<dbReference type="Pfam" id="PF00072">
    <property type="entry name" value="Response_reg"/>
    <property type="match status" value="1"/>
</dbReference>
<dbReference type="SUPFAM" id="SSF52172">
    <property type="entry name" value="CheY-like"/>
    <property type="match status" value="1"/>
</dbReference>